<dbReference type="Gene3D" id="1.20.1280.170">
    <property type="entry name" value="Exocyst complex component Exo70"/>
    <property type="match status" value="2"/>
</dbReference>
<evidence type="ECO:0000313" key="7">
    <source>
        <dbReference type="Proteomes" id="UP000501690"/>
    </source>
</evidence>
<dbReference type="InterPro" id="IPR004140">
    <property type="entry name" value="Exo70"/>
</dbReference>
<dbReference type="PANTHER" id="PTHR12542">
    <property type="entry name" value="EXOCYST COMPLEX PROTEIN EXO70"/>
    <property type="match status" value="1"/>
</dbReference>
<dbReference type="AlphaFoldDB" id="A0A4D6MMK4"/>
<evidence type="ECO:0000256" key="3">
    <source>
        <dbReference type="SAM" id="MobiDB-lite"/>
    </source>
</evidence>
<feature type="domain" description="Exocyst complex subunit Exo70 C-terminal" evidence="5">
    <location>
        <begin position="1024"/>
        <end position="1205"/>
    </location>
</feature>
<name>A0A4D6MMK4_VIGUN</name>
<proteinExistence type="inferred from homology"/>
<dbReference type="GO" id="GO:0006887">
    <property type="term" value="P:exocytosis"/>
    <property type="evidence" value="ECO:0007669"/>
    <property type="project" value="InterPro"/>
</dbReference>
<evidence type="ECO:0000256" key="4">
    <source>
        <dbReference type="SAM" id="Phobius"/>
    </source>
</evidence>
<dbReference type="Proteomes" id="UP000501690">
    <property type="component" value="Linkage Group LG7"/>
</dbReference>
<dbReference type="GO" id="GO:0005546">
    <property type="term" value="F:phosphatidylinositol-4,5-bisphosphate binding"/>
    <property type="evidence" value="ECO:0007669"/>
    <property type="project" value="InterPro"/>
</dbReference>
<keyword evidence="4" id="KW-0472">Membrane</keyword>
<feature type="domain" description="Exocyst complex subunit Exo70 C-terminal" evidence="5">
    <location>
        <begin position="381"/>
        <end position="737"/>
    </location>
</feature>
<dbReference type="EMBL" id="CP039351">
    <property type="protein sequence ID" value="QCE01005.1"/>
    <property type="molecule type" value="Genomic_DNA"/>
</dbReference>
<dbReference type="InterPro" id="IPR016159">
    <property type="entry name" value="Cullin_repeat-like_dom_sf"/>
</dbReference>
<comment type="similarity">
    <text evidence="1">Belongs to the EXO70 family.</text>
</comment>
<evidence type="ECO:0000256" key="2">
    <source>
        <dbReference type="ARBA" id="ARBA00022448"/>
    </source>
</evidence>
<gene>
    <name evidence="6" type="ORF">DEO72_LG7g2296</name>
</gene>
<keyword evidence="4" id="KW-1133">Transmembrane helix</keyword>
<feature type="transmembrane region" description="Helical" evidence="4">
    <location>
        <begin position="76"/>
        <end position="93"/>
    </location>
</feature>
<feature type="transmembrane region" description="Helical" evidence="4">
    <location>
        <begin position="133"/>
        <end position="166"/>
    </location>
</feature>
<organism evidence="6 7">
    <name type="scientific">Vigna unguiculata</name>
    <name type="common">Cowpea</name>
    <dbReference type="NCBI Taxonomy" id="3917"/>
    <lineage>
        <taxon>Eukaryota</taxon>
        <taxon>Viridiplantae</taxon>
        <taxon>Streptophyta</taxon>
        <taxon>Embryophyta</taxon>
        <taxon>Tracheophyta</taxon>
        <taxon>Spermatophyta</taxon>
        <taxon>Magnoliopsida</taxon>
        <taxon>eudicotyledons</taxon>
        <taxon>Gunneridae</taxon>
        <taxon>Pentapetalae</taxon>
        <taxon>rosids</taxon>
        <taxon>fabids</taxon>
        <taxon>Fabales</taxon>
        <taxon>Fabaceae</taxon>
        <taxon>Papilionoideae</taxon>
        <taxon>50 kb inversion clade</taxon>
        <taxon>NPAAA clade</taxon>
        <taxon>indigoferoid/millettioid clade</taxon>
        <taxon>Phaseoleae</taxon>
        <taxon>Vigna</taxon>
    </lineage>
</organism>
<reference evidence="6 7" key="1">
    <citation type="submission" date="2019-04" db="EMBL/GenBank/DDBJ databases">
        <title>An improved genome assembly and genetic linkage map for asparagus bean, Vigna unguiculata ssp. sesquipedialis.</title>
        <authorList>
            <person name="Xia Q."/>
            <person name="Zhang R."/>
            <person name="Dong Y."/>
        </authorList>
    </citation>
    <scope>NUCLEOTIDE SEQUENCE [LARGE SCALE GENOMIC DNA]</scope>
    <source>
        <tissue evidence="6">Leaf</tissue>
    </source>
</reference>
<keyword evidence="4" id="KW-0812">Transmembrane</keyword>
<evidence type="ECO:0000313" key="6">
    <source>
        <dbReference type="EMBL" id="QCE01005.1"/>
    </source>
</evidence>
<feature type="transmembrane region" description="Helical" evidence="4">
    <location>
        <begin position="45"/>
        <end position="64"/>
    </location>
</feature>
<accession>A0A4D6MMK4</accession>
<sequence>MLFKIQSWLHQPKVWRFVCFCSSIVGLVCYAFSSFFNHLIGNWSWWKIFLYIVFSFLISLSTLFAKTWQYSNSRCLEAHTAFSILLITSIYSFFLDKDVKQRPDVYSLVSYVAFAIMSLGLSRLSQLGFEVDLLYFFCALLTVQLMKVKLWLVTVGGAFSYSLILLRSNLDPQPRNGYHGLRHQDHVVVEIGSHSQPQGVSHSVTPVNSPQSTIASSQPHPVIDMVWPSTGTTHTASRVVSTPEGGAGGVPQENIDDTKECFMSCIEALKKESESVISTIFMHVDKYLKANILSRDKISESLPVTDFDIVIDALPPGTVNELRETAKRMVAGGLGKECSNVYSSCRREFLEESVSRLGLMKLSIEDVEKMTWEDLKDEIEKWIKASNVALKILFPSERRLCDRVFFGFASVVDFTFMEVCRGSAIQLLDFANAVAVGSRSPEWLFSILDVFETLRDLIPEFEALFSDQLSISLRHEVITIWKRLGESIRGIFMGLENLVRRYPAKTAVPGGGLHPITRFVMNYLRAACRSRQSLEQAFEEYGLKEYPKLDDRAHSSCSLSEEMNWIMELLESNLEAKSKIYKDPALCYVFLMNNGRYIVQKAKDSELGTLLGDDWIRKHAAKVQQFHVHYQRSSWGRVLGILNLDSTVSLPPNALARSLKEKLKSFNTMFDYICKEQSSWFVFDEQLREEIRISREKILLPAYVNFIVRFQNVPEIGKDADKYIKYVTEDIHAKLNELCHESIVIDMVRPSRGTSRNSSKVVLPQEGGAGGAPRESIDGTKACFMGCIEALKKENGSVISAISLHVDKYLKANILSEDQISVPELHADDNMVVDSLSPRMISNLRESVAKLVSDGFFEEECLDVYSSWRREFLKESLLTLGLQDQELNMEDINKTEKIERLIKAMNIAWRILFPNERTLFNRVTGSIPSRQFRFREICTELTTSLLNSALALETWSHFLRNTLKELIQEFESWRFTNIVVQLIRQILSIYEALEDVSPIPGGGIHPITLEVMYCIYSELGQGLKDKTISSVWMDRMPELLESSLEANSKNYKNPSLGYVFIMNNRRFIEVETKLNGLGHFFGDDWLHRNTRNTKKLQQNLELYLRSSWNKVVDFLKVDINQLEPSVAAELMKDNLYWFYEHFDETCNIQSSWSVYDEVLREQIIKSVEHILLPAYGSFLGTFEEFIGKHAYEYIKYGLFEVQDQLRKLFLLKGSESLAGRKGKFKLVKYKEL</sequence>
<evidence type="ECO:0000259" key="5">
    <source>
        <dbReference type="Pfam" id="PF03081"/>
    </source>
</evidence>
<dbReference type="GO" id="GO:0000145">
    <property type="term" value="C:exocyst"/>
    <property type="evidence" value="ECO:0007669"/>
    <property type="project" value="InterPro"/>
</dbReference>
<dbReference type="SUPFAM" id="SSF74788">
    <property type="entry name" value="Cullin repeat-like"/>
    <property type="match status" value="2"/>
</dbReference>
<dbReference type="PANTHER" id="PTHR12542:SF96">
    <property type="entry name" value="EXOCYST COMPLEX COMPONENT EXO70B1"/>
    <property type="match status" value="1"/>
</dbReference>
<protein>
    <submittedName>
        <fullName evidence="6">Exocyst complex component 7</fullName>
    </submittedName>
</protein>
<keyword evidence="7" id="KW-1185">Reference proteome</keyword>
<feature type="region of interest" description="Disordered" evidence="3">
    <location>
        <begin position="753"/>
        <end position="774"/>
    </location>
</feature>
<feature type="transmembrane region" description="Helical" evidence="4">
    <location>
        <begin position="105"/>
        <end position="121"/>
    </location>
</feature>
<dbReference type="InterPro" id="IPR046364">
    <property type="entry name" value="Exo70_C"/>
</dbReference>
<feature type="transmembrane region" description="Helical" evidence="4">
    <location>
        <begin position="14"/>
        <end position="33"/>
    </location>
</feature>
<keyword evidence="2" id="KW-0813">Transport</keyword>
<feature type="region of interest" description="Disordered" evidence="3">
    <location>
        <begin position="196"/>
        <end position="217"/>
    </location>
</feature>
<evidence type="ECO:0000256" key="1">
    <source>
        <dbReference type="ARBA" id="ARBA00006756"/>
    </source>
</evidence>
<dbReference type="Pfam" id="PF03081">
    <property type="entry name" value="Exo70_C"/>
    <property type="match status" value="2"/>
</dbReference>